<dbReference type="EMBL" id="QUTF01027937">
    <property type="protein sequence ID" value="RHY79195.1"/>
    <property type="molecule type" value="Genomic_DNA"/>
</dbReference>
<feature type="non-terminal residue" evidence="2">
    <location>
        <position position="1"/>
    </location>
</feature>
<keyword evidence="1" id="KW-0812">Transmembrane</keyword>
<organism evidence="2 3">
    <name type="scientific">Aphanomyces astaci</name>
    <name type="common">Crayfish plague agent</name>
    <dbReference type="NCBI Taxonomy" id="112090"/>
    <lineage>
        <taxon>Eukaryota</taxon>
        <taxon>Sar</taxon>
        <taxon>Stramenopiles</taxon>
        <taxon>Oomycota</taxon>
        <taxon>Saprolegniomycetes</taxon>
        <taxon>Saprolegniales</taxon>
        <taxon>Verrucalvaceae</taxon>
        <taxon>Aphanomyces</taxon>
    </lineage>
</organism>
<name>A0A3R6ZXW9_APHAT</name>
<dbReference type="VEuPathDB" id="FungiDB:H257_03037"/>
<accession>A0A3R6ZXW9</accession>
<evidence type="ECO:0000313" key="2">
    <source>
        <dbReference type="EMBL" id="RHY79195.1"/>
    </source>
</evidence>
<keyword evidence="1" id="KW-0472">Membrane</keyword>
<dbReference type="Proteomes" id="UP000286510">
    <property type="component" value="Unassembled WGS sequence"/>
</dbReference>
<dbReference type="AlphaFoldDB" id="A0A3R6ZXW9"/>
<protein>
    <submittedName>
        <fullName evidence="2">Uncharacterized protein</fullName>
    </submittedName>
</protein>
<keyword evidence="1" id="KW-1133">Transmembrane helix</keyword>
<gene>
    <name evidence="2" type="ORF">DYB26_012495</name>
</gene>
<evidence type="ECO:0000256" key="1">
    <source>
        <dbReference type="SAM" id="Phobius"/>
    </source>
</evidence>
<feature type="transmembrane region" description="Helical" evidence="1">
    <location>
        <begin position="38"/>
        <end position="61"/>
    </location>
</feature>
<comment type="caution">
    <text evidence="2">The sequence shown here is derived from an EMBL/GenBank/DDBJ whole genome shotgun (WGS) entry which is preliminary data.</text>
</comment>
<reference evidence="2 3" key="1">
    <citation type="submission" date="2018-08" db="EMBL/GenBank/DDBJ databases">
        <title>Aphanomyces genome sequencing and annotation.</title>
        <authorList>
            <person name="Minardi D."/>
            <person name="Oidtmann B."/>
            <person name="Van Der Giezen M."/>
            <person name="Studholme D.J."/>
        </authorList>
    </citation>
    <scope>NUCLEOTIDE SEQUENCE [LARGE SCALE GENOMIC DNA]</scope>
    <source>
        <strain evidence="2 3">FDL457</strain>
    </source>
</reference>
<sequence>GEYKKALPSAILDADVVMSFVDATHVTLRPMVLADGPLGLLSTLKLVGGSCVLFVLLNAVAELFKEYVRTYTSADNI</sequence>
<evidence type="ECO:0000313" key="3">
    <source>
        <dbReference type="Proteomes" id="UP000286510"/>
    </source>
</evidence>
<proteinExistence type="predicted"/>